<dbReference type="EMBL" id="QKZV01000003">
    <property type="protein sequence ID" value="PZX63650.1"/>
    <property type="molecule type" value="Genomic_DNA"/>
</dbReference>
<evidence type="ECO:0000313" key="4">
    <source>
        <dbReference type="Proteomes" id="UP000249720"/>
    </source>
</evidence>
<feature type="domain" description="DUF5689" evidence="2">
    <location>
        <begin position="278"/>
        <end position="472"/>
    </location>
</feature>
<accession>A0A2W7RYW9</accession>
<proteinExistence type="predicted"/>
<gene>
    <name evidence="3" type="ORF">LX80_01301</name>
</gene>
<dbReference type="InterPro" id="IPR043744">
    <property type="entry name" value="DUF5689"/>
</dbReference>
<evidence type="ECO:0000313" key="3">
    <source>
        <dbReference type="EMBL" id="PZX63650.1"/>
    </source>
</evidence>
<reference evidence="3 4" key="1">
    <citation type="submission" date="2018-06" db="EMBL/GenBank/DDBJ databases">
        <title>Genomic Encyclopedia of Archaeal and Bacterial Type Strains, Phase II (KMG-II): from individual species to whole genera.</title>
        <authorList>
            <person name="Goeker M."/>
        </authorList>
    </citation>
    <scope>NUCLEOTIDE SEQUENCE [LARGE SCALE GENOMIC DNA]</scope>
    <source>
        <strain evidence="3 4">DSM 23241</strain>
    </source>
</reference>
<protein>
    <recommendedName>
        <fullName evidence="2">DUF5689 domain-containing protein</fullName>
    </recommendedName>
</protein>
<evidence type="ECO:0000256" key="1">
    <source>
        <dbReference type="SAM" id="SignalP"/>
    </source>
</evidence>
<dbReference type="OrthoDB" id="1492759at2"/>
<comment type="caution">
    <text evidence="3">The sequence shown here is derived from an EMBL/GenBank/DDBJ whole genome shotgun (WGS) entry which is preliminary data.</text>
</comment>
<sequence length="692" mass="75441">MMNKFTICIWFVFSFVLFNCCTKPFDAPPENNIALPNANTTIRNVKQLHIKNNFEKIADELIIQGIVIANDKSGNWYKQIIIQDESGGIVVRMDANNLYANFPVGRKVAIKLKDLYLGDYGGVIQLGMGIDNADPNNPTLMPIPMSLFDKYIIKGTFNNMLAPKSVNINAFTTNLQDTLQSTLIQLENVEFSISDLDKTYADALNKQALNLTIKNCSGNTISLRTSGYANFASIKVPNGNGKLVAVYSIFGNAKQLFIRDTADVNFYNSRCGNPGFTKITISELRNMYNGTPLVLNDNKLITGNVITDAVNGNIAPNDIVVQESNNGAGIVVRLKTLHHYKQGDSLSIFLKNGILSKENGVLVLKNIDSSVIQINSYAKAIEAKQMTIQQLKLNAKLLESTLIQIHYPILNGNIWNEHMTISDATGSINCSTLLSASFYNVHLSVQPIKTITGWLSFMDTLPVLYIRNLNDVELLPANNSNVNNAIYLNASPLVFNFNDIGNGLPTGCFVYTNATNNSLGTVAAFNVTKTSWGNTSGGFKNCASALGMSSSATTAQQDNASNRAIALRQTSTGGFDPGAAFVLHLANTIGKKNLQISFQLQSLDVNSARTASWVIEYGLGETPSLFNQVPVTGNLITGNSQFGSQQVLVNFNNLLNNISSEIWIRIVTKTTTSGSGSRPVSAIDDLIISWDN</sequence>
<feature type="signal peptide" evidence="1">
    <location>
        <begin position="1"/>
        <end position="19"/>
    </location>
</feature>
<name>A0A2W7RYW9_9BACT</name>
<feature type="domain" description="DUF5689" evidence="2">
    <location>
        <begin position="38"/>
        <end position="264"/>
    </location>
</feature>
<dbReference type="Proteomes" id="UP000249720">
    <property type="component" value="Unassembled WGS sequence"/>
</dbReference>
<keyword evidence="4" id="KW-1185">Reference proteome</keyword>
<evidence type="ECO:0000259" key="2">
    <source>
        <dbReference type="Pfam" id="PF18942"/>
    </source>
</evidence>
<dbReference type="Pfam" id="PF18942">
    <property type="entry name" value="DUF5689"/>
    <property type="match status" value="2"/>
</dbReference>
<organism evidence="3 4">
    <name type="scientific">Hydrotalea sandarakina</name>
    <dbReference type="NCBI Taxonomy" id="1004304"/>
    <lineage>
        <taxon>Bacteria</taxon>
        <taxon>Pseudomonadati</taxon>
        <taxon>Bacteroidota</taxon>
        <taxon>Chitinophagia</taxon>
        <taxon>Chitinophagales</taxon>
        <taxon>Chitinophagaceae</taxon>
        <taxon>Hydrotalea</taxon>
    </lineage>
</organism>
<dbReference type="RefSeq" id="WP_111294441.1">
    <property type="nucleotide sequence ID" value="NZ_QKZV01000003.1"/>
</dbReference>
<keyword evidence="1" id="KW-0732">Signal</keyword>
<feature type="chain" id="PRO_5016057342" description="DUF5689 domain-containing protein" evidence="1">
    <location>
        <begin position="20"/>
        <end position="692"/>
    </location>
</feature>
<dbReference type="AlphaFoldDB" id="A0A2W7RYW9"/>